<name>A0A151RW88_CAJCA</name>
<evidence type="ECO:0000256" key="3">
    <source>
        <dbReference type="ARBA" id="ARBA00022833"/>
    </source>
</evidence>
<dbReference type="InterPro" id="IPR013083">
    <property type="entry name" value="Znf_RING/FYVE/PHD"/>
</dbReference>
<evidence type="ECO:0000256" key="2">
    <source>
        <dbReference type="ARBA" id="ARBA00022771"/>
    </source>
</evidence>
<dbReference type="PROSITE" id="PS50089">
    <property type="entry name" value="ZF_RING_2"/>
    <property type="match status" value="1"/>
</dbReference>
<dbReference type="PANTHER" id="PTHR45931">
    <property type="entry name" value="SI:CH211-59O9.10"/>
    <property type="match status" value="1"/>
</dbReference>
<dbReference type="InterPro" id="IPR001841">
    <property type="entry name" value="Znf_RING"/>
</dbReference>
<dbReference type="Proteomes" id="UP000075243">
    <property type="component" value="Unassembled WGS sequence"/>
</dbReference>
<keyword evidence="3" id="KW-0862">Zinc</keyword>
<dbReference type="GO" id="GO:0008270">
    <property type="term" value="F:zinc ion binding"/>
    <property type="evidence" value="ECO:0007669"/>
    <property type="project" value="UniProtKB-KW"/>
</dbReference>
<evidence type="ECO:0000256" key="4">
    <source>
        <dbReference type="PROSITE-ProRule" id="PRU00175"/>
    </source>
</evidence>
<dbReference type="SMART" id="SM00744">
    <property type="entry name" value="RINGv"/>
    <property type="match status" value="1"/>
</dbReference>
<dbReference type="PANTHER" id="PTHR45931:SF16">
    <property type="entry name" value="RING_U-BOX SUPERFAMILY PROTEIN"/>
    <property type="match status" value="1"/>
</dbReference>
<dbReference type="Pfam" id="PF13639">
    <property type="entry name" value="zf-RING_2"/>
    <property type="match status" value="1"/>
</dbReference>
<dbReference type="InterPro" id="IPR051834">
    <property type="entry name" value="RING_finger_E3_ligase"/>
</dbReference>
<evidence type="ECO:0000256" key="1">
    <source>
        <dbReference type="ARBA" id="ARBA00022723"/>
    </source>
</evidence>
<protein>
    <submittedName>
        <fullName evidence="6">RING-H2 finger protein ATL2L</fullName>
    </submittedName>
</protein>
<keyword evidence="7" id="KW-1185">Reference proteome</keyword>
<evidence type="ECO:0000313" key="7">
    <source>
        <dbReference type="Proteomes" id="UP000075243"/>
    </source>
</evidence>
<evidence type="ECO:0000313" key="6">
    <source>
        <dbReference type="EMBL" id="KYP46777.1"/>
    </source>
</evidence>
<dbReference type="EMBL" id="KQ483547">
    <property type="protein sequence ID" value="KYP46777.1"/>
    <property type="molecule type" value="Genomic_DNA"/>
</dbReference>
<evidence type="ECO:0000259" key="5">
    <source>
        <dbReference type="PROSITE" id="PS50089"/>
    </source>
</evidence>
<dbReference type="GO" id="GO:0006511">
    <property type="term" value="P:ubiquitin-dependent protein catabolic process"/>
    <property type="evidence" value="ECO:0007669"/>
    <property type="project" value="TreeGrafter"/>
</dbReference>
<dbReference type="SMART" id="SM00184">
    <property type="entry name" value="RING"/>
    <property type="match status" value="1"/>
</dbReference>
<feature type="domain" description="RING-type" evidence="5">
    <location>
        <begin position="30"/>
        <end position="73"/>
    </location>
</feature>
<dbReference type="GO" id="GO:0061630">
    <property type="term" value="F:ubiquitin protein ligase activity"/>
    <property type="evidence" value="ECO:0007669"/>
    <property type="project" value="TreeGrafter"/>
</dbReference>
<keyword evidence="2 4" id="KW-0863">Zinc-finger</keyword>
<dbReference type="Gene3D" id="3.30.40.10">
    <property type="entry name" value="Zinc/RING finger domain, C3HC4 (zinc finger)"/>
    <property type="match status" value="1"/>
</dbReference>
<proteinExistence type="predicted"/>
<organism evidence="6 7">
    <name type="scientific">Cajanus cajan</name>
    <name type="common">Pigeon pea</name>
    <name type="synonym">Cajanus indicus</name>
    <dbReference type="NCBI Taxonomy" id="3821"/>
    <lineage>
        <taxon>Eukaryota</taxon>
        <taxon>Viridiplantae</taxon>
        <taxon>Streptophyta</taxon>
        <taxon>Embryophyta</taxon>
        <taxon>Tracheophyta</taxon>
        <taxon>Spermatophyta</taxon>
        <taxon>Magnoliopsida</taxon>
        <taxon>eudicotyledons</taxon>
        <taxon>Gunneridae</taxon>
        <taxon>Pentapetalae</taxon>
        <taxon>rosids</taxon>
        <taxon>fabids</taxon>
        <taxon>Fabales</taxon>
        <taxon>Fabaceae</taxon>
        <taxon>Papilionoideae</taxon>
        <taxon>50 kb inversion clade</taxon>
        <taxon>NPAAA clade</taxon>
        <taxon>indigoferoid/millettioid clade</taxon>
        <taxon>Phaseoleae</taxon>
        <taxon>Cajanus</taxon>
    </lineage>
</organism>
<dbReference type="InterPro" id="IPR011016">
    <property type="entry name" value="Znf_RING-CH"/>
</dbReference>
<dbReference type="GO" id="GO:0005634">
    <property type="term" value="C:nucleus"/>
    <property type="evidence" value="ECO:0007669"/>
    <property type="project" value="TreeGrafter"/>
</dbReference>
<reference evidence="6" key="1">
    <citation type="journal article" date="2012" name="Nat. Biotechnol.">
        <title>Draft genome sequence of pigeonpea (Cajanus cajan), an orphan legume crop of resource-poor farmers.</title>
        <authorList>
            <person name="Varshney R.K."/>
            <person name="Chen W."/>
            <person name="Li Y."/>
            <person name="Bharti A.K."/>
            <person name="Saxena R.K."/>
            <person name="Schlueter J.A."/>
            <person name="Donoghue M.T."/>
            <person name="Azam S."/>
            <person name="Fan G."/>
            <person name="Whaley A.M."/>
            <person name="Farmer A.D."/>
            <person name="Sheridan J."/>
            <person name="Iwata A."/>
            <person name="Tuteja R."/>
            <person name="Penmetsa R.V."/>
            <person name="Wu W."/>
            <person name="Upadhyaya H.D."/>
            <person name="Yang S.P."/>
            <person name="Shah T."/>
            <person name="Saxena K.B."/>
            <person name="Michael T."/>
            <person name="McCombie W.R."/>
            <person name="Yang B."/>
            <person name="Zhang G."/>
            <person name="Yang H."/>
            <person name="Wang J."/>
            <person name="Spillane C."/>
            <person name="Cook D.R."/>
            <person name="May G.D."/>
            <person name="Xu X."/>
            <person name="Jackson S.A."/>
        </authorList>
    </citation>
    <scope>NUCLEOTIDE SEQUENCE [LARGE SCALE GENOMIC DNA]</scope>
</reference>
<sequence>MIPGNQDSIKNLEVIRIQEKTGQSRDSPSCSICLGVLSNRSKAIRMPHPCFHIFHQHCIIKWLKISNTCPLCRRTI</sequence>
<dbReference type="AlphaFoldDB" id="A0A151RW88"/>
<keyword evidence="1" id="KW-0479">Metal-binding</keyword>
<gene>
    <name evidence="6" type="ORF">KK1_031620</name>
</gene>
<dbReference type="SUPFAM" id="SSF57850">
    <property type="entry name" value="RING/U-box"/>
    <property type="match status" value="1"/>
</dbReference>
<dbReference type="Gramene" id="C.cajan_31911.t">
    <property type="protein sequence ID" value="C.cajan_31911.t.cds1"/>
    <property type="gene ID" value="C.cajan_31911"/>
</dbReference>
<accession>A0A151RW88</accession>
<dbReference type="OMA" id="CRYSSLE"/>